<proteinExistence type="predicted"/>
<keyword evidence="1" id="KW-0489">Methyltransferase</keyword>
<keyword evidence="1" id="KW-0808">Transferase</keyword>
<evidence type="ECO:0000313" key="2">
    <source>
        <dbReference type="Proteomes" id="UP000253999"/>
    </source>
</evidence>
<dbReference type="SUPFAM" id="SSF53335">
    <property type="entry name" value="S-adenosyl-L-methionine-dependent methyltransferases"/>
    <property type="match status" value="1"/>
</dbReference>
<dbReference type="EMBL" id="QEQD01000001">
    <property type="protein sequence ID" value="RDF05997.1"/>
    <property type="molecule type" value="Genomic_DNA"/>
</dbReference>
<dbReference type="GO" id="GO:0008168">
    <property type="term" value="F:methyltransferase activity"/>
    <property type="evidence" value="ECO:0007669"/>
    <property type="project" value="UniProtKB-KW"/>
</dbReference>
<comment type="caution">
    <text evidence="1">The sequence shown here is derived from an EMBL/GenBank/DDBJ whole genome shotgun (WGS) entry which is preliminary data.</text>
</comment>
<organism evidence="1 2">
    <name type="scientific">Haemophilus parahaemolyticus</name>
    <dbReference type="NCBI Taxonomy" id="735"/>
    <lineage>
        <taxon>Bacteria</taxon>
        <taxon>Pseudomonadati</taxon>
        <taxon>Pseudomonadota</taxon>
        <taxon>Gammaproteobacteria</taxon>
        <taxon>Pasteurellales</taxon>
        <taxon>Pasteurellaceae</taxon>
        <taxon>Haemophilus</taxon>
    </lineage>
</organism>
<protein>
    <submittedName>
        <fullName evidence="1">Class I SAM-dependent methyltransferase</fullName>
    </submittedName>
</protein>
<dbReference type="RefSeq" id="WP_111312363.1">
    <property type="nucleotide sequence ID" value="NZ_QEQD01000001.1"/>
</dbReference>
<sequence>MLEEPFTPILDACCGGRMFWFDKNNPNVTFADIRRENVLFKDGNKIRSLSIEPQVIHDFTQMSYPDNTFKLVIFDPPHLIKGGDNSWLVKKYGRLNPDWSIQLRKGFDECMRVLDNFGTLVFKWNETQIPVSKIIEILGQQPLLGHKSGRSAQTHWLLFMKLPNIISGAQHQYWLQSE</sequence>
<dbReference type="InterPro" id="IPR029063">
    <property type="entry name" value="SAM-dependent_MTases_sf"/>
</dbReference>
<dbReference type="AlphaFoldDB" id="A0A369ZGM4"/>
<name>A0A369ZGM4_HAEPH</name>
<dbReference type="REBASE" id="300432">
    <property type="entry name" value="M.Hpa9593ORF1635P"/>
</dbReference>
<gene>
    <name evidence="1" type="ORF">DPV98_01635</name>
</gene>
<dbReference type="Proteomes" id="UP000253999">
    <property type="component" value="Unassembled WGS sequence"/>
</dbReference>
<reference evidence="1 2" key="1">
    <citation type="submission" date="2018-05" db="EMBL/GenBank/DDBJ databases">
        <title>Draft Genome Sequences for a Diverse set of 7 Haemophilus Species.</title>
        <authorList>
            <person name="Nichols M."/>
            <person name="Topaz N."/>
            <person name="Wang X."/>
            <person name="Wang X."/>
            <person name="Boxrud D."/>
        </authorList>
    </citation>
    <scope>NUCLEOTIDE SEQUENCE [LARGE SCALE GENOMIC DNA]</scope>
    <source>
        <strain evidence="1 2">C2010039593</strain>
    </source>
</reference>
<evidence type="ECO:0000313" key="1">
    <source>
        <dbReference type="EMBL" id="RDF05997.1"/>
    </source>
</evidence>
<dbReference type="GO" id="GO:0032259">
    <property type="term" value="P:methylation"/>
    <property type="evidence" value="ECO:0007669"/>
    <property type="project" value="UniProtKB-KW"/>
</dbReference>
<accession>A0A369ZGM4</accession>